<protein>
    <submittedName>
        <fullName evidence="1">Uncharacterized protein</fullName>
    </submittedName>
</protein>
<evidence type="ECO:0000313" key="1">
    <source>
        <dbReference type="EMBL" id="KAJ3809977.1"/>
    </source>
</evidence>
<dbReference type="Proteomes" id="UP001163835">
    <property type="component" value="Unassembled WGS sequence"/>
</dbReference>
<evidence type="ECO:0000313" key="2">
    <source>
        <dbReference type="Proteomes" id="UP001163835"/>
    </source>
</evidence>
<accession>A0ACC1TZE9</accession>
<sequence length="309" mass="34812">MLLPIRLIVIVGVGVSLIIGSATAVGPSRQDRHYRNLQQPWIGGRIKCPGQTNEKKDLTEELQNIQLLTDKGMNSRGVFAFPPGASYQLPSGEKVPGDSLIVKLLDMNEDSDVCEVNILFHVGLLRDWGIMEYQTSYDEEETLEYGVLVMNKIPGKSLHEYDWWAHLEKAKQREIMEKALNDLSGKVYGDLTMDNILVEVDTDAKTNTHSFKEAHLVDFGHEGIYTVRERPSKEVFDSWFYERINIQWAEFLKKEEWAEFRSPRTFAAASGGAGSSGAERKRPANGTGGVEGSKLKKSHTRRNSQLRLS</sequence>
<keyword evidence="2" id="KW-1185">Reference proteome</keyword>
<reference evidence="1" key="1">
    <citation type="submission" date="2022-09" db="EMBL/GenBank/DDBJ databases">
        <title>A Global Phylogenomic Analysis of the Shiitake Genus Lentinula.</title>
        <authorList>
            <consortium name="DOE Joint Genome Institute"/>
            <person name="Sierra-Patev S."/>
            <person name="Min B."/>
            <person name="Naranjo-Ortiz M."/>
            <person name="Looney B."/>
            <person name="Konkel Z."/>
            <person name="Slot J.C."/>
            <person name="Sakamoto Y."/>
            <person name="Steenwyk J.L."/>
            <person name="Rokas A."/>
            <person name="Carro J."/>
            <person name="Camarero S."/>
            <person name="Ferreira P."/>
            <person name="Molpeceres G."/>
            <person name="Ruiz-Duenas F.J."/>
            <person name="Serrano A."/>
            <person name="Henrissat B."/>
            <person name="Drula E."/>
            <person name="Hughes K.W."/>
            <person name="Mata J.L."/>
            <person name="Ishikawa N.K."/>
            <person name="Vargas-Isla R."/>
            <person name="Ushijima S."/>
            <person name="Smith C.A."/>
            <person name="Ahrendt S."/>
            <person name="Andreopoulos W."/>
            <person name="He G."/>
            <person name="Labutti K."/>
            <person name="Lipzen A."/>
            <person name="Ng V."/>
            <person name="Riley R."/>
            <person name="Sandor L."/>
            <person name="Barry K."/>
            <person name="Martinez A.T."/>
            <person name="Xiao Y."/>
            <person name="Gibbons J.G."/>
            <person name="Terashima K."/>
            <person name="Grigoriev I.V."/>
            <person name="Hibbett D.S."/>
        </authorList>
    </citation>
    <scope>NUCLEOTIDE SEQUENCE</scope>
    <source>
        <strain evidence="1">TMI1499</strain>
    </source>
</reference>
<gene>
    <name evidence="1" type="ORF">F5876DRAFT_66025</name>
</gene>
<proteinExistence type="predicted"/>
<organism evidence="1 2">
    <name type="scientific">Lentinula aff. lateritia</name>
    <dbReference type="NCBI Taxonomy" id="2804960"/>
    <lineage>
        <taxon>Eukaryota</taxon>
        <taxon>Fungi</taxon>
        <taxon>Dikarya</taxon>
        <taxon>Basidiomycota</taxon>
        <taxon>Agaricomycotina</taxon>
        <taxon>Agaricomycetes</taxon>
        <taxon>Agaricomycetidae</taxon>
        <taxon>Agaricales</taxon>
        <taxon>Marasmiineae</taxon>
        <taxon>Omphalotaceae</taxon>
        <taxon>Lentinula</taxon>
    </lineage>
</organism>
<dbReference type="EMBL" id="MU795126">
    <property type="protein sequence ID" value="KAJ3809977.1"/>
    <property type="molecule type" value="Genomic_DNA"/>
</dbReference>
<name>A0ACC1TZE9_9AGAR</name>
<comment type="caution">
    <text evidence="1">The sequence shown here is derived from an EMBL/GenBank/DDBJ whole genome shotgun (WGS) entry which is preliminary data.</text>
</comment>